<keyword evidence="2" id="KW-1185">Reference proteome</keyword>
<organism evidence="1 2">
    <name type="scientific">Pluteus cervinus</name>
    <dbReference type="NCBI Taxonomy" id="181527"/>
    <lineage>
        <taxon>Eukaryota</taxon>
        <taxon>Fungi</taxon>
        <taxon>Dikarya</taxon>
        <taxon>Basidiomycota</taxon>
        <taxon>Agaricomycotina</taxon>
        <taxon>Agaricomycetes</taxon>
        <taxon>Agaricomycetidae</taxon>
        <taxon>Agaricales</taxon>
        <taxon>Pluteineae</taxon>
        <taxon>Pluteaceae</taxon>
        <taxon>Pluteus</taxon>
    </lineage>
</organism>
<evidence type="ECO:0000313" key="2">
    <source>
        <dbReference type="Proteomes" id="UP000308600"/>
    </source>
</evidence>
<name>A0ACD3AXV2_9AGAR</name>
<accession>A0ACD3AXV2</accession>
<protein>
    <submittedName>
        <fullName evidence="1">Uncharacterized protein</fullName>
    </submittedName>
</protein>
<dbReference type="Proteomes" id="UP000308600">
    <property type="component" value="Unassembled WGS sequence"/>
</dbReference>
<sequence>MFFNVFLDNTLPRFIENTSFSKFDYSRDHPVDTEHQNRNLRFLVYLWCPSSRTGSLWNFTCALEPRGEQEDIPSKFGQANVQTRTCACIPHRGGWAASKFELSSYKAQDKSPRAHQSQLSTKSSTSYTVEQYALSRSLFFIVIFGRLNPYKPLFLSRVGALTGLPICSRQILSPFIHKRHVFPVIAHLWLLPQQPRIS</sequence>
<gene>
    <name evidence="1" type="ORF">BDN72DRAFT_838956</name>
</gene>
<evidence type="ECO:0000313" key="1">
    <source>
        <dbReference type="EMBL" id="TFK70436.1"/>
    </source>
</evidence>
<reference evidence="1 2" key="1">
    <citation type="journal article" date="2019" name="Nat. Ecol. Evol.">
        <title>Megaphylogeny resolves global patterns of mushroom evolution.</title>
        <authorList>
            <person name="Varga T."/>
            <person name="Krizsan K."/>
            <person name="Foldi C."/>
            <person name="Dima B."/>
            <person name="Sanchez-Garcia M."/>
            <person name="Sanchez-Ramirez S."/>
            <person name="Szollosi G.J."/>
            <person name="Szarkandi J.G."/>
            <person name="Papp V."/>
            <person name="Albert L."/>
            <person name="Andreopoulos W."/>
            <person name="Angelini C."/>
            <person name="Antonin V."/>
            <person name="Barry K.W."/>
            <person name="Bougher N.L."/>
            <person name="Buchanan P."/>
            <person name="Buyck B."/>
            <person name="Bense V."/>
            <person name="Catcheside P."/>
            <person name="Chovatia M."/>
            <person name="Cooper J."/>
            <person name="Damon W."/>
            <person name="Desjardin D."/>
            <person name="Finy P."/>
            <person name="Geml J."/>
            <person name="Haridas S."/>
            <person name="Hughes K."/>
            <person name="Justo A."/>
            <person name="Karasinski D."/>
            <person name="Kautmanova I."/>
            <person name="Kiss B."/>
            <person name="Kocsube S."/>
            <person name="Kotiranta H."/>
            <person name="LaButti K.M."/>
            <person name="Lechner B.E."/>
            <person name="Liimatainen K."/>
            <person name="Lipzen A."/>
            <person name="Lukacs Z."/>
            <person name="Mihaltcheva S."/>
            <person name="Morgado L.N."/>
            <person name="Niskanen T."/>
            <person name="Noordeloos M.E."/>
            <person name="Ohm R.A."/>
            <person name="Ortiz-Santana B."/>
            <person name="Ovrebo C."/>
            <person name="Racz N."/>
            <person name="Riley R."/>
            <person name="Savchenko A."/>
            <person name="Shiryaev A."/>
            <person name="Soop K."/>
            <person name="Spirin V."/>
            <person name="Szebenyi C."/>
            <person name="Tomsovsky M."/>
            <person name="Tulloss R.E."/>
            <person name="Uehling J."/>
            <person name="Grigoriev I.V."/>
            <person name="Vagvolgyi C."/>
            <person name="Papp T."/>
            <person name="Martin F.M."/>
            <person name="Miettinen O."/>
            <person name="Hibbett D.S."/>
            <person name="Nagy L.G."/>
        </authorList>
    </citation>
    <scope>NUCLEOTIDE SEQUENCE [LARGE SCALE GENOMIC DNA]</scope>
    <source>
        <strain evidence="1 2">NL-1719</strain>
    </source>
</reference>
<dbReference type="EMBL" id="ML208313">
    <property type="protein sequence ID" value="TFK70436.1"/>
    <property type="molecule type" value="Genomic_DNA"/>
</dbReference>
<proteinExistence type="predicted"/>